<evidence type="ECO:0000313" key="1">
    <source>
        <dbReference type="EMBL" id="QBH97190.1"/>
    </source>
</evidence>
<dbReference type="OrthoDB" id="6630181at2"/>
<name>A0A411WM10_9GAMM</name>
<dbReference type="KEGG" id="prag:EKN56_12775"/>
<sequence>MKIKSAMLRAALVCVAKNDARYYLNGIHITPKYIEATNGHVALRLEHGINTRRNIIVQFIGHIPVRADMTELTFGKSLLATHYDAHGQRIGFTAIKLLDGRFPDLDRVVPTMVDHNINPVVQAGLLSYPEKMFGRERKFIPMQLLPSGKESAVLIKFDTTVNSMYGNPKFVVMPCRDSAFEVVKEFLG</sequence>
<accession>A0A411WM10</accession>
<dbReference type="Gene3D" id="3.10.150.10">
    <property type="entry name" value="DNA Polymerase III, subunit A, domain 2"/>
    <property type="match status" value="1"/>
</dbReference>
<protein>
    <submittedName>
        <fullName evidence="1">Uncharacterized protein</fullName>
    </submittedName>
</protein>
<proteinExistence type="predicted"/>
<gene>
    <name evidence="1" type="ORF">EKN56_12775</name>
</gene>
<evidence type="ECO:0000313" key="2">
    <source>
        <dbReference type="Proteomes" id="UP000293154"/>
    </source>
</evidence>
<dbReference type="Proteomes" id="UP000293154">
    <property type="component" value="Chromosome"/>
</dbReference>
<organism evidence="1 2">
    <name type="scientific">Limnobaculum zhutongyuii</name>
    <dbReference type="NCBI Taxonomy" id="2498113"/>
    <lineage>
        <taxon>Bacteria</taxon>
        <taxon>Pseudomonadati</taxon>
        <taxon>Pseudomonadota</taxon>
        <taxon>Gammaproteobacteria</taxon>
        <taxon>Enterobacterales</taxon>
        <taxon>Budviciaceae</taxon>
        <taxon>Limnobaculum</taxon>
    </lineage>
</organism>
<dbReference type="EMBL" id="CP034752">
    <property type="protein sequence ID" value="QBH97190.1"/>
    <property type="molecule type" value="Genomic_DNA"/>
</dbReference>
<reference evidence="1 2" key="1">
    <citation type="submission" date="2019-03" db="EMBL/GenBank/DDBJ databases">
        <title>Pragia sp. nov. isolated from the gut tract of Carduelis flavirostris.</title>
        <authorList>
            <person name="Ge Y."/>
        </authorList>
    </citation>
    <scope>NUCLEOTIDE SEQUENCE [LARGE SCALE GENOMIC DNA]</scope>
    <source>
        <strain evidence="1 2">CF-458</strain>
    </source>
</reference>
<dbReference type="RefSeq" id="WP_130592128.1">
    <property type="nucleotide sequence ID" value="NZ_CP034752.1"/>
</dbReference>
<dbReference type="AlphaFoldDB" id="A0A411WM10"/>
<keyword evidence="2" id="KW-1185">Reference proteome</keyword>